<comment type="caution">
    <text evidence="1">The sequence shown here is derived from an EMBL/GenBank/DDBJ whole genome shotgun (WGS) entry which is preliminary data.</text>
</comment>
<name>A0ACB8B4D1_9AGAM</name>
<reference evidence="1" key="1">
    <citation type="journal article" date="2021" name="New Phytol.">
        <title>Evolutionary innovations through gain and loss of genes in the ectomycorrhizal Boletales.</title>
        <authorList>
            <person name="Wu G."/>
            <person name="Miyauchi S."/>
            <person name="Morin E."/>
            <person name="Kuo A."/>
            <person name="Drula E."/>
            <person name="Varga T."/>
            <person name="Kohler A."/>
            <person name="Feng B."/>
            <person name="Cao Y."/>
            <person name="Lipzen A."/>
            <person name="Daum C."/>
            <person name="Hundley H."/>
            <person name="Pangilinan J."/>
            <person name="Johnson J."/>
            <person name="Barry K."/>
            <person name="LaButti K."/>
            <person name="Ng V."/>
            <person name="Ahrendt S."/>
            <person name="Min B."/>
            <person name="Choi I.G."/>
            <person name="Park H."/>
            <person name="Plett J.M."/>
            <person name="Magnuson J."/>
            <person name="Spatafora J.W."/>
            <person name="Nagy L.G."/>
            <person name="Henrissat B."/>
            <person name="Grigoriev I.V."/>
            <person name="Yang Z.L."/>
            <person name="Xu J."/>
            <person name="Martin F.M."/>
        </authorList>
    </citation>
    <scope>NUCLEOTIDE SEQUENCE</scope>
    <source>
        <strain evidence="1">KUC20120723A-06</strain>
    </source>
</reference>
<protein>
    <submittedName>
        <fullName evidence="1">Uncharacterized protein</fullName>
    </submittedName>
</protein>
<evidence type="ECO:0000313" key="1">
    <source>
        <dbReference type="EMBL" id="KAH7920289.1"/>
    </source>
</evidence>
<keyword evidence="2" id="KW-1185">Reference proteome</keyword>
<dbReference type="Proteomes" id="UP000790709">
    <property type="component" value="Unassembled WGS sequence"/>
</dbReference>
<sequence>MALVAEVGALLGGSTDRTIGALFATFFTAWSTALCSPAPSTPSLGAHTSARSCALSFPLLNQNSLSTHVPKSTPRARMSRSHNTHGMSARRMWAGERRGRRTA</sequence>
<gene>
    <name evidence="1" type="ORF">BV22DRAFT_1040016</name>
</gene>
<proteinExistence type="predicted"/>
<accession>A0ACB8B4D1</accession>
<evidence type="ECO:0000313" key="2">
    <source>
        <dbReference type="Proteomes" id="UP000790709"/>
    </source>
</evidence>
<organism evidence="1 2">
    <name type="scientific">Leucogyrophana mollusca</name>
    <dbReference type="NCBI Taxonomy" id="85980"/>
    <lineage>
        <taxon>Eukaryota</taxon>
        <taxon>Fungi</taxon>
        <taxon>Dikarya</taxon>
        <taxon>Basidiomycota</taxon>
        <taxon>Agaricomycotina</taxon>
        <taxon>Agaricomycetes</taxon>
        <taxon>Agaricomycetidae</taxon>
        <taxon>Boletales</taxon>
        <taxon>Boletales incertae sedis</taxon>
        <taxon>Leucogyrophana</taxon>
    </lineage>
</organism>
<dbReference type="EMBL" id="MU266591">
    <property type="protein sequence ID" value="KAH7920289.1"/>
    <property type="molecule type" value="Genomic_DNA"/>
</dbReference>